<name>A0A1M4YVA8_9BACT</name>
<dbReference type="AlphaFoldDB" id="A0A1M4YVA8"/>
<evidence type="ECO:0000256" key="5">
    <source>
        <dbReference type="ARBA" id="ARBA00048200"/>
    </source>
</evidence>
<evidence type="ECO:0000259" key="7">
    <source>
        <dbReference type="Pfam" id="PF04321"/>
    </source>
</evidence>
<dbReference type="Gene3D" id="3.40.50.720">
    <property type="entry name" value="NAD(P)-binding Rossmann-like Domain"/>
    <property type="match status" value="1"/>
</dbReference>
<protein>
    <recommendedName>
        <fullName evidence="4 6">dTDP-4-dehydrorhamnose reductase</fullName>
        <ecNumber evidence="3 6">1.1.1.133</ecNumber>
    </recommendedName>
</protein>
<dbReference type="Gene3D" id="3.20.20.80">
    <property type="entry name" value="Glycosidases"/>
    <property type="match status" value="1"/>
</dbReference>
<accession>A0A1M4YVA8</accession>
<dbReference type="GO" id="GO:0008831">
    <property type="term" value="F:dTDP-4-dehydrorhamnose reductase activity"/>
    <property type="evidence" value="ECO:0007669"/>
    <property type="project" value="UniProtKB-EC"/>
</dbReference>
<evidence type="ECO:0000256" key="6">
    <source>
        <dbReference type="RuleBase" id="RU364082"/>
    </source>
</evidence>
<comment type="function">
    <text evidence="6">Catalyzes the reduction of dTDP-6-deoxy-L-lyxo-4-hexulose to yield dTDP-L-rhamnose.</text>
</comment>
<dbReference type="SUPFAM" id="SSF51445">
    <property type="entry name" value="(Trans)glycosidases"/>
    <property type="match status" value="1"/>
</dbReference>
<evidence type="ECO:0000313" key="8">
    <source>
        <dbReference type="EMBL" id="SHF09690.1"/>
    </source>
</evidence>
<keyword evidence="9" id="KW-1185">Reference proteome</keyword>
<dbReference type="InterPro" id="IPR029903">
    <property type="entry name" value="RmlD-like-bd"/>
</dbReference>
<dbReference type="InterPro" id="IPR005913">
    <property type="entry name" value="dTDP_dehydrorham_reduct"/>
</dbReference>
<organism evidence="8 9">
    <name type="scientific">Flavisolibacter ginsengisoli DSM 18119</name>
    <dbReference type="NCBI Taxonomy" id="1121884"/>
    <lineage>
        <taxon>Bacteria</taxon>
        <taxon>Pseudomonadati</taxon>
        <taxon>Bacteroidota</taxon>
        <taxon>Chitinophagia</taxon>
        <taxon>Chitinophagales</taxon>
        <taxon>Chitinophagaceae</taxon>
        <taxon>Flavisolibacter</taxon>
    </lineage>
</organism>
<proteinExistence type="inferred from homology"/>
<evidence type="ECO:0000256" key="3">
    <source>
        <dbReference type="ARBA" id="ARBA00012929"/>
    </source>
</evidence>
<dbReference type="GO" id="GO:0005829">
    <property type="term" value="C:cytosol"/>
    <property type="evidence" value="ECO:0007669"/>
    <property type="project" value="TreeGrafter"/>
</dbReference>
<comment type="catalytic activity">
    <reaction evidence="5">
        <text>dTDP-beta-L-rhamnose + NADP(+) = dTDP-4-dehydro-beta-L-rhamnose + NADPH + H(+)</text>
        <dbReference type="Rhea" id="RHEA:21796"/>
        <dbReference type="ChEBI" id="CHEBI:15378"/>
        <dbReference type="ChEBI" id="CHEBI:57510"/>
        <dbReference type="ChEBI" id="CHEBI:57783"/>
        <dbReference type="ChEBI" id="CHEBI:58349"/>
        <dbReference type="ChEBI" id="CHEBI:62830"/>
        <dbReference type="EC" id="1.1.1.133"/>
    </reaction>
</comment>
<evidence type="ECO:0000313" key="9">
    <source>
        <dbReference type="Proteomes" id="UP000184048"/>
    </source>
</evidence>
<dbReference type="STRING" id="1121884.SAMN02745131_01777"/>
<keyword evidence="6" id="KW-0560">Oxidoreductase</keyword>
<dbReference type="EC" id="1.1.1.133" evidence="3 6"/>
<dbReference type="Pfam" id="PF04321">
    <property type="entry name" value="RmlD_sub_bind"/>
    <property type="match status" value="1"/>
</dbReference>
<comment type="pathway">
    <text evidence="1 6">Carbohydrate biosynthesis; dTDP-L-rhamnose biosynthesis.</text>
</comment>
<comment type="similarity">
    <text evidence="2 6">Belongs to the dTDP-4-dehydrorhamnose reductase family.</text>
</comment>
<dbReference type="Gene3D" id="3.90.25.10">
    <property type="entry name" value="UDP-galactose 4-epimerase, domain 1"/>
    <property type="match status" value="1"/>
</dbReference>
<sequence length="727" mass="83397">MDKTSYNPEIWGGIECTINRVKNNFFDQLIYSGHYDRKGDIDAIATLGINMIRYPVLWEKHEPQKNTDIDWAWTEEQLNNLKNKGIGVIAGLVHHGSGPQFTSLSDPEFPYLLASYARKVAEKFPWINHYTPVNEPLTTARFSGLYGLWYPHERSTPLFLKMLINQLKGIVLSMQEIRKINPGARLVQTEDLGKTYSTPKLKYQANFENKRRWLTYDFLCGRVNKTHPLWKYLLKNGLTQEELLFFIENPCIPDIFGFNHYVTSERFLDDRLRLYPQNLVGGNGRHRYVDVEAVRVEVGHETGIKILLKEAWSRYRSPMAITEVHLHCHREEQLRWFKHVWDSVGELKKENIDIKAVTSWALLGSYGWNKLLTEPGGEYEPGAFDVRNGSARPTALVKYIKSLKEPSNFSYPLSQEKGWWHRSSRILFGPVIKELRMRTGRNSAPVLIIGKNGTLGKAFAKVCEERCIPYQLIGRQECDISNLQQVKNTVEQLKPWAIINAAGYVRVDDAQMDGDRCFLENTQGAHNLALACQEYNIKFITFSSDLVFDGQKNTPYLESDEPNPLNVYGQSKFQAEKLVAESTESALIIRTSAFFSPWDEFNFVHYVRKALQNGDHVHVANNIFISPTYVPHLVNSTLDLLVDHEKGIWHLSNKGSLSWSEFAILVAEEFELDKSLIDSKPGEDLGYIAQRPNYSVLGSEKGQLLPSLDIALEQYIKTEKTEKRKVA</sequence>
<dbReference type="EMBL" id="FQUU01000006">
    <property type="protein sequence ID" value="SHF09690.1"/>
    <property type="molecule type" value="Genomic_DNA"/>
</dbReference>
<dbReference type="InterPro" id="IPR036291">
    <property type="entry name" value="NAD(P)-bd_dom_sf"/>
</dbReference>
<evidence type="ECO:0000256" key="2">
    <source>
        <dbReference type="ARBA" id="ARBA00010944"/>
    </source>
</evidence>
<dbReference type="OrthoDB" id="9803892at2"/>
<dbReference type="RefSeq" id="WP_072834986.1">
    <property type="nucleotide sequence ID" value="NZ_FQUU01000006.1"/>
</dbReference>
<reference evidence="8 9" key="1">
    <citation type="submission" date="2016-11" db="EMBL/GenBank/DDBJ databases">
        <authorList>
            <person name="Jaros S."/>
            <person name="Januszkiewicz K."/>
            <person name="Wedrychowicz H."/>
        </authorList>
    </citation>
    <scope>NUCLEOTIDE SEQUENCE [LARGE SCALE GENOMIC DNA]</scope>
    <source>
        <strain evidence="8 9">DSM 18119</strain>
    </source>
</reference>
<dbReference type="Proteomes" id="UP000184048">
    <property type="component" value="Unassembled WGS sequence"/>
</dbReference>
<dbReference type="CDD" id="cd05254">
    <property type="entry name" value="dTDP_HR_like_SDR_e"/>
    <property type="match status" value="1"/>
</dbReference>
<keyword evidence="6" id="KW-0521">NADP</keyword>
<gene>
    <name evidence="8" type="ORF">SAMN02745131_01777</name>
</gene>
<dbReference type="SUPFAM" id="SSF51735">
    <property type="entry name" value="NAD(P)-binding Rossmann-fold domains"/>
    <property type="match status" value="1"/>
</dbReference>
<dbReference type="GO" id="GO:0019305">
    <property type="term" value="P:dTDP-rhamnose biosynthetic process"/>
    <property type="evidence" value="ECO:0007669"/>
    <property type="project" value="UniProtKB-UniPathway"/>
</dbReference>
<dbReference type="InterPro" id="IPR017853">
    <property type="entry name" value="GH"/>
</dbReference>
<dbReference type="PANTHER" id="PTHR10491">
    <property type="entry name" value="DTDP-4-DEHYDRORHAMNOSE REDUCTASE"/>
    <property type="match status" value="1"/>
</dbReference>
<evidence type="ECO:0000256" key="1">
    <source>
        <dbReference type="ARBA" id="ARBA00004781"/>
    </source>
</evidence>
<dbReference type="PANTHER" id="PTHR10491:SF4">
    <property type="entry name" value="METHIONINE ADENOSYLTRANSFERASE 2 SUBUNIT BETA"/>
    <property type="match status" value="1"/>
</dbReference>
<dbReference type="UniPathway" id="UPA00124"/>
<evidence type="ECO:0000256" key="4">
    <source>
        <dbReference type="ARBA" id="ARBA00017099"/>
    </source>
</evidence>
<feature type="domain" description="RmlD-like substrate binding" evidence="7">
    <location>
        <begin position="446"/>
        <end position="703"/>
    </location>
</feature>